<feature type="domain" description="4Fe-4S ferredoxin-type" evidence="9">
    <location>
        <begin position="6"/>
        <end position="35"/>
    </location>
</feature>
<keyword evidence="7" id="KW-0408">Iron</keyword>
<evidence type="ECO:0000256" key="4">
    <source>
        <dbReference type="ARBA" id="ARBA00022723"/>
    </source>
</evidence>
<organism evidence="10 11">
    <name type="scientific">Desulfitobacterium hafniense</name>
    <name type="common">Desulfitobacterium frappieri</name>
    <dbReference type="NCBI Taxonomy" id="49338"/>
    <lineage>
        <taxon>Bacteria</taxon>
        <taxon>Bacillati</taxon>
        <taxon>Bacillota</taxon>
        <taxon>Clostridia</taxon>
        <taxon>Eubacteriales</taxon>
        <taxon>Desulfitobacteriaceae</taxon>
        <taxon>Desulfitobacterium</taxon>
    </lineage>
</organism>
<feature type="domain" description="4Fe-4S ferredoxin-type" evidence="9">
    <location>
        <begin position="58"/>
        <end position="89"/>
    </location>
</feature>
<keyword evidence="6" id="KW-0249">Electron transport</keyword>
<dbReference type="OrthoDB" id="9810688at2"/>
<dbReference type="GO" id="GO:0046872">
    <property type="term" value="F:metal ion binding"/>
    <property type="evidence" value="ECO:0007669"/>
    <property type="project" value="UniProtKB-KW"/>
</dbReference>
<keyword evidence="4" id="KW-0479">Metal-binding</keyword>
<reference evidence="10 11" key="1">
    <citation type="submission" date="2015-12" db="EMBL/GenBank/DDBJ databases">
        <title>Draft Genome Sequence of Desulfitobacterium hafniense Strain DH, a Sulfate-reducing Bacterium Isolated from Paddy Soils.</title>
        <authorList>
            <person name="Bao P."/>
            <person name="Zhang X."/>
            <person name="Li G."/>
        </authorList>
    </citation>
    <scope>NUCLEOTIDE SEQUENCE [LARGE SCALE GENOMIC DNA]</scope>
    <source>
        <strain evidence="10 11">DH</strain>
    </source>
</reference>
<dbReference type="FunFam" id="3.30.70.20:FF:000003">
    <property type="entry name" value="Dimethyl sulfoxide reductase subunit B"/>
    <property type="match status" value="1"/>
</dbReference>
<dbReference type="GO" id="GO:0051539">
    <property type="term" value="F:4 iron, 4 sulfur cluster binding"/>
    <property type="evidence" value="ECO:0007669"/>
    <property type="project" value="UniProtKB-KW"/>
</dbReference>
<comment type="caution">
    <text evidence="10">The sequence shown here is derived from an EMBL/GenBank/DDBJ whole genome shotgun (WGS) entry which is preliminary data.</text>
</comment>
<dbReference type="Gene3D" id="3.30.70.20">
    <property type="match status" value="2"/>
</dbReference>
<feature type="domain" description="4Fe-4S ferredoxin-type" evidence="9">
    <location>
        <begin position="90"/>
        <end position="119"/>
    </location>
</feature>
<comment type="cofactor">
    <cofactor evidence="1">
        <name>[4Fe-4S] cluster</name>
        <dbReference type="ChEBI" id="CHEBI:49883"/>
    </cofactor>
</comment>
<keyword evidence="2" id="KW-0813">Transport</keyword>
<protein>
    <submittedName>
        <fullName evidence="10">4Fe-4S ferredoxin</fullName>
    </submittedName>
</protein>
<dbReference type="Pfam" id="PF13247">
    <property type="entry name" value="Fer4_11"/>
    <property type="match status" value="1"/>
</dbReference>
<evidence type="ECO:0000256" key="7">
    <source>
        <dbReference type="ARBA" id="ARBA00023004"/>
    </source>
</evidence>
<dbReference type="SUPFAM" id="SSF54862">
    <property type="entry name" value="4Fe-4S ferredoxins"/>
    <property type="match status" value="1"/>
</dbReference>
<evidence type="ECO:0000256" key="3">
    <source>
        <dbReference type="ARBA" id="ARBA00022485"/>
    </source>
</evidence>
<dbReference type="InterPro" id="IPR017896">
    <property type="entry name" value="4Fe4S_Fe-S-bd"/>
</dbReference>
<dbReference type="CDD" id="cd10551">
    <property type="entry name" value="PsrB"/>
    <property type="match status" value="1"/>
</dbReference>
<keyword evidence="8" id="KW-0411">Iron-sulfur</keyword>
<sequence>MSNKQYGMLIDTTRCVGCQTCVIGCKINHKVPGDAHWSSVEMIGSRIMYQPAGNYPNPVLAFRPRLCNHCADPACVKNCPTGAMHKDDNGLVSVNQDVCIGCKYCVWTCPYDAPEFDTEKKVMSKCTFCMELIAKGEKPYCVESCPGEARIFGVISDPDSEISRLIAAKHAQPFLPKFGTGPSVYYV</sequence>
<evidence type="ECO:0000259" key="9">
    <source>
        <dbReference type="PROSITE" id="PS51379"/>
    </source>
</evidence>
<proteinExistence type="predicted"/>
<evidence type="ECO:0000313" key="10">
    <source>
        <dbReference type="EMBL" id="KTE89664.1"/>
    </source>
</evidence>
<evidence type="ECO:0000256" key="6">
    <source>
        <dbReference type="ARBA" id="ARBA00022982"/>
    </source>
</evidence>
<evidence type="ECO:0000313" key="11">
    <source>
        <dbReference type="Proteomes" id="UP000054623"/>
    </source>
</evidence>
<dbReference type="GO" id="GO:0045333">
    <property type="term" value="P:cellular respiration"/>
    <property type="evidence" value="ECO:0007669"/>
    <property type="project" value="UniProtKB-ARBA"/>
</dbReference>
<dbReference type="GO" id="GO:0016491">
    <property type="term" value="F:oxidoreductase activity"/>
    <property type="evidence" value="ECO:0007669"/>
    <property type="project" value="UniProtKB-ARBA"/>
</dbReference>
<dbReference type="PANTHER" id="PTHR43177:SF5">
    <property type="entry name" value="ANAEROBIC DIMETHYL SULFOXIDE REDUCTASE CHAIN B-RELATED"/>
    <property type="match status" value="1"/>
</dbReference>
<dbReference type="PROSITE" id="PS51379">
    <property type="entry name" value="4FE4S_FER_2"/>
    <property type="match status" value="3"/>
</dbReference>
<name>A0A0W1JDW3_DESHA</name>
<keyword evidence="3" id="KW-0004">4Fe-4S</keyword>
<dbReference type="PROSITE" id="PS00198">
    <property type="entry name" value="4FE4S_FER_1"/>
    <property type="match status" value="1"/>
</dbReference>
<gene>
    <name evidence="10" type="ORF">AT727_12610</name>
</gene>
<dbReference type="EMBL" id="LOCK01000072">
    <property type="protein sequence ID" value="KTE89664.1"/>
    <property type="molecule type" value="Genomic_DNA"/>
</dbReference>
<accession>A0A0W1JDW3</accession>
<evidence type="ECO:0000256" key="2">
    <source>
        <dbReference type="ARBA" id="ARBA00022448"/>
    </source>
</evidence>
<dbReference type="InterPro" id="IPR050954">
    <property type="entry name" value="ET_IronSulfur_Cluster-Binding"/>
</dbReference>
<evidence type="ECO:0000256" key="1">
    <source>
        <dbReference type="ARBA" id="ARBA00001966"/>
    </source>
</evidence>
<dbReference type="Proteomes" id="UP000054623">
    <property type="component" value="Unassembled WGS sequence"/>
</dbReference>
<evidence type="ECO:0000256" key="5">
    <source>
        <dbReference type="ARBA" id="ARBA00022737"/>
    </source>
</evidence>
<dbReference type="InterPro" id="IPR017900">
    <property type="entry name" value="4Fe4S_Fe_S_CS"/>
</dbReference>
<dbReference type="AlphaFoldDB" id="A0A0W1JDW3"/>
<evidence type="ECO:0000256" key="8">
    <source>
        <dbReference type="ARBA" id="ARBA00023014"/>
    </source>
</evidence>
<dbReference type="PANTHER" id="PTHR43177">
    <property type="entry name" value="PROTEIN NRFC"/>
    <property type="match status" value="1"/>
</dbReference>
<keyword evidence="5" id="KW-0677">Repeat</keyword>
<dbReference type="RefSeq" id="WP_015943536.1">
    <property type="nucleotide sequence ID" value="NZ_JAYFNZ010000027.1"/>
</dbReference>